<keyword evidence="3" id="KW-1185">Reference proteome</keyword>
<protein>
    <submittedName>
        <fullName evidence="2">Uncharacterized protein</fullName>
    </submittedName>
</protein>
<organism evidence="2 3">
    <name type="scientific">Seminavis robusta</name>
    <dbReference type="NCBI Taxonomy" id="568900"/>
    <lineage>
        <taxon>Eukaryota</taxon>
        <taxon>Sar</taxon>
        <taxon>Stramenopiles</taxon>
        <taxon>Ochrophyta</taxon>
        <taxon>Bacillariophyta</taxon>
        <taxon>Bacillariophyceae</taxon>
        <taxon>Bacillariophycidae</taxon>
        <taxon>Naviculales</taxon>
        <taxon>Naviculaceae</taxon>
        <taxon>Seminavis</taxon>
    </lineage>
</organism>
<dbReference type="EMBL" id="CAICTM010001232">
    <property type="protein sequence ID" value="CAB9521801.1"/>
    <property type="molecule type" value="Genomic_DNA"/>
</dbReference>
<dbReference type="AlphaFoldDB" id="A0A9N8HQ10"/>
<proteinExistence type="predicted"/>
<dbReference type="Proteomes" id="UP001153069">
    <property type="component" value="Unassembled WGS sequence"/>
</dbReference>
<reference evidence="2" key="1">
    <citation type="submission" date="2020-06" db="EMBL/GenBank/DDBJ databases">
        <authorList>
            <consortium name="Plant Systems Biology data submission"/>
        </authorList>
    </citation>
    <scope>NUCLEOTIDE SEQUENCE</scope>
    <source>
        <strain evidence="2">D6</strain>
    </source>
</reference>
<accession>A0A9N8HQ10</accession>
<sequence length="147" mass="16218">MCTIAKPTGIRGPISPLVDRFDLPATAPLNSNFMKARKRSSLSLLEKTSSPATNSLLSIVRASEEGSNKRRKRSNSCSPSFEISGLFNSLLSTDSVDFPSLEWNFDMDSTTSKKTSDLMSASEPCIQSSHRRRGLVRSKNFQPTRLC</sequence>
<comment type="caution">
    <text evidence="2">The sequence shown here is derived from an EMBL/GenBank/DDBJ whole genome shotgun (WGS) entry which is preliminary data.</text>
</comment>
<evidence type="ECO:0000313" key="3">
    <source>
        <dbReference type="Proteomes" id="UP001153069"/>
    </source>
</evidence>
<evidence type="ECO:0000313" key="2">
    <source>
        <dbReference type="EMBL" id="CAB9521801.1"/>
    </source>
</evidence>
<gene>
    <name evidence="2" type="ORF">SEMRO_1234_G254880.1</name>
</gene>
<name>A0A9N8HQ10_9STRA</name>
<feature type="region of interest" description="Disordered" evidence="1">
    <location>
        <begin position="56"/>
        <end position="78"/>
    </location>
</feature>
<evidence type="ECO:0000256" key="1">
    <source>
        <dbReference type="SAM" id="MobiDB-lite"/>
    </source>
</evidence>